<keyword evidence="2" id="KW-1185">Reference proteome</keyword>
<name>A0A6H2H7T6_9BURK</name>
<dbReference type="AlphaFoldDB" id="A0A6H2H7T6"/>
<proteinExistence type="predicted"/>
<organism evidence="1 2">
    <name type="scientific">Polaromonas vacuolata</name>
    <dbReference type="NCBI Taxonomy" id="37448"/>
    <lineage>
        <taxon>Bacteria</taxon>
        <taxon>Pseudomonadati</taxon>
        <taxon>Pseudomonadota</taxon>
        <taxon>Betaproteobacteria</taxon>
        <taxon>Burkholderiales</taxon>
        <taxon>Comamonadaceae</taxon>
        <taxon>Polaromonas</taxon>
    </lineage>
</organism>
<dbReference type="KEGG" id="pvac:HC248_00936"/>
<gene>
    <name evidence="1" type="ORF">HC248_00936</name>
</gene>
<dbReference type="EMBL" id="CP051461">
    <property type="protein sequence ID" value="QJC55654.1"/>
    <property type="molecule type" value="Genomic_DNA"/>
</dbReference>
<accession>A0A6H2H7T6</accession>
<evidence type="ECO:0000313" key="2">
    <source>
        <dbReference type="Proteomes" id="UP000502041"/>
    </source>
</evidence>
<dbReference type="RefSeq" id="WP_168921490.1">
    <property type="nucleotide sequence ID" value="NZ_CP051461.1"/>
</dbReference>
<evidence type="ECO:0000313" key="1">
    <source>
        <dbReference type="EMBL" id="QJC55654.1"/>
    </source>
</evidence>
<protein>
    <submittedName>
        <fullName evidence="1">Uncharacterized protein</fullName>
    </submittedName>
</protein>
<reference evidence="1 2" key="1">
    <citation type="submission" date="2020-04" db="EMBL/GenBank/DDBJ databases">
        <title>Complete genome of a Psychrophilic, Marine, Gas Vacuolate Bacterium Polaromonas vacuolata KCTC 22033T.</title>
        <authorList>
            <person name="Hwang K."/>
            <person name="Kim K.M."/>
        </authorList>
    </citation>
    <scope>NUCLEOTIDE SEQUENCE [LARGE SCALE GENOMIC DNA]</scope>
    <source>
        <strain evidence="1 2">KCTC 22033</strain>
    </source>
</reference>
<sequence length="238" mass="26048">MDIGSFSQAISTFKKNHTDLGKSVVTLKASQLTINKPLMPPSRWTSFLGSLSSSSVFGKWRSVADAKKTCDNYPAAAQEYIANNNDVRSGFIQALKAKHGDLTNLCSLPPINGKPLSAKTVTTTLAALDKASKNCAAQNSKRINTIADALIKEIVKKRPVSAKDDTTFLKKTILENCKKQAIYTQGSISANEVEAQTTKALLLLSMHKELQELPFLTPEKCDDFIAKSNEEITWRIQA</sequence>
<dbReference type="Proteomes" id="UP000502041">
    <property type="component" value="Chromosome"/>
</dbReference>